<name>A0A2R8BKL3_9RHOB</name>
<protein>
    <recommendedName>
        <fullName evidence="4">Chromosome partition protein Smc</fullName>
    </recommendedName>
</protein>
<dbReference type="RefSeq" id="WP_146188874.1">
    <property type="nucleotide sequence ID" value="NZ_OMOQ01000002.1"/>
</dbReference>
<evidence type="ECO:0000313" key="2">
    <source>
        <dbReference type="EMBL" id="SPH23918.1"/>
    </source>
</evidence>
<keyword evidence="3" id="KW-1185">Reference proteome</keyword>
<feature type="signal peptide" evidence="1">
    <location>
        <begin position="1"/>
        <end position="35"/>
    </location>
</feature>
<dbReference type="Proteomes" id="UP000244924">
    <property type="component" value="Unassembled WGS sequence"/>
</dbReference>
<sequence length="347" mass="37543">MRTQATRKTSGVAPITGSALLLAMTLASTPAAVMAQQDDVVIDPVEAPAASATPTLLETTSLVSGIFSDLNRQLQGALDAFAECRAAGVIDAGRPDGDLQERTCQVRFYGALQDAYMASHEGFRQAGQHLFVQRELLQRDQDALQQAIVALESDVSDAEAGMAVVAEEMRAFLETMGGIPTEDDREAQLRFRTLDEQYRRSEILVAQLSREVSANRRAIADIEQQRELFAEFGYGFYEWSETQHTQSMEVGYRLAAARDDIEWMRNGAGGIPPGMIDVADSLAMLRDTLGRATLPAVAPIDPDDVPVTELPDIGPGADAAAAERWSTILGKDIQDLAATNPNTEATQ</sequence>
<proteinExistence type="predicted"/>
<dbReference type="EMBL" id="OMOQ01000002">
    <property type="protein sequence ID" value="SPH23918.1"/>
    <property type="molecule type" value="Genomic_DNA"/>
</dbReference>
<keyword evidence="1" id="KW-0732">Signal</keyword>
<evidence type="ECO:0008006" key="4">
    <source>
        <dbReference type="Google" id="ProtNLM"/>
    </source>
</evidence>
<gene>
    <name evidence="2" type="ORF">DEA8626_02995</name>
</gene>
<evidence type="ECO:0000256" key="1">
    <source>
        <dbReference type="SAM" id="SignalP"/>
    </source>
</evidence>
<evidence type="ECO:0000313" key="3">
    <source>
        <dbReference type="Proteomes" id="UP000244924"/>
    </source>
</evidence>
<feature type="chain" id="PRO_5015321986" description="Chromosome partition protein Smc" evidence="1">
    <location>
        <begin position="36"/>
        <end position="347"/>
    </location>
</feature>
<organism evidence="2 3">
    <name type="scientific">Albidovulum aquaemixtae</name>
    <dbReference type="NCBI Taxonomy" id="1542388"/>
    <lineage>
        <taxon>Bacteria</taxon>
        <taxon>Pseudomonadati</taxon>
        <taxon>Pseudomonadota</taxon>
        <taxon>Alphaproteobacteria</taxon>
        <taxon>Rhodobacterales</taxon>
        <taxon>Paracoccaceae</taxon>
        <taxon>Albidovulum</taxon>
    </lineage>
</organism>
<reference evidence="2 3" key="1">
    <citation type="submission" date="2018-03" db="EMBL/GenBank/DDBJ databases">
        <authorList>
            <person name="Keele B.F."/>
        </authorList>
    </citation>
    <scope>NUCLEOTIDE SEQUENCE [LARGE SCALE GENOMIC DNA]</scope>
    <source>
        <strain evidence="2 3">CECT 8626</strain>
    </source>
</reference>
<dbReference type="AlphaFoldDB" id="A0A2R8BKL3"/>
<accession>A0A2R8BKL3</accession>